<dbReference type="SUPFAM" id="SSF46785">
    <property type="entry name" value="Winged helix' DNA-binding domain"/>
    <property type="match status" value="1"/>
</dbReference>
<dbReference type="InterPro" id="IPR000524">
    <property type="entry name" value="Tscrpt_reg_HTH_GntR"/>
</dbReference>
<dbReference type="Proteomes" id="UP000198881">
    <property type="component" value="Unassembled WGS sequence"/>
</dbReference>
<evidence type="ECO:0000313" key="6">
    <source>
        <dbReference type="Proteomes" id="UP000198881"/>
    </source>
</evidence>
<name>A0A1I7MFW1_9MICC</name>
<dbReference type="SMART" id="SM00345">
    <property type="entry name" value="HTH_GNTR"/>
    <property type="match status" value="1"/>
</dbReference>
<evidence type="ECO:0000256" key="2">
    <source>
        <dbReference type="ARBA" id="ARBA00023125"/>
    </source>
</evidence>
<dbReference type="Pfam" id="PF07729">
    <property type="entry name" value="FCD"/>
    <property type="match status" value="1"/>
</dbReference>
<sequence length="230" mass="25152">MSHAGREPLRLAEQRSLPLRDQVAARLRHALVAGDLRPGEVLSAPTLAAEFGVSATPVREAMLDLATEGHVSPIRYKGYRVIEVSEETRRQILQLRRLIEVPLMVQVAERGVDEGLLGRSQELADQSVEAAAAGDLVEFIRTDMDLHLGLLEAAGNEVAVRHVRSLRSMTRLTGLKDLAAEGRLVETAEEHRKMVRALAARDSVQMEELMNAHLGHVSGVWAGEDEPGIG</sequence>
<organism evidence="5 6">
    <name type="scientific">Micrococcus terreus</name>
    <dbReference type="NCBI Taxonomy" id="574650"/>
    <lineage>
        <taxon>Bacteria</taxon>
        <taxon>Bacillati</taxon>
        <taxon>Actinomycetota</taxon>
        <taxon>Actinomycetes</taxon>
        <taxon>Micrococcales</taxon>
        <taxon>Micrococcaceae</taxon>
        <taxon>Micrococcus</taxon>
    </lineage>
</organism>
<dbReference type="InterPro" id="IPR036390">
    <property type="entry name" value="WH_DNA-bd_sf"/>
</dbReference>
<dbReference type="SMART" id="SM00895">
    <property type="entry name" value="FCD"/>
    <property type="match status" value="1"/>
</dbReference>
<dbReference type="AlphaFoldDB" id="A0A1I7MFW1"/>
<dbReference type="RefSeq" id="WP_091694100.1">
    <property type="nucleotide sequence ID" value="NZ_CP136963.1"/>
</dbReference>
<dbReference type="Gene3D" id="1.10.10.10">
    <property type="entry name" value="Winged helix-like DNA-binding domain superfamily/Winged helix DNA-binding domain"/>
    <property type="match status" value="1"/>
</dbReference>
<evidence type="ECO:0000256" key="3">
    <source>
        <dbReference type="ARBA" id="ARBA00023163"/>
    </source>
</evidence>
<keyword evidence="6" id="KW-1185">Reference proteome</keyword>
<dbReference type="Gene3D" id="1.20.120.530">
    <property type="entry name" value="GntR ligand-binding domain-like"/>
    <property type="match status" value="1"/>
</dbReference>
<reference evidence="5 6" key="1">
    <citation type="submission" date="2016-10" db="EMBL/GenBank/DDBJ databases">
        <authorList>
            <person name="de Groot N.N."/>
        </authorList>
    </citation>
    <scope>NUCLEOTIDE SEQUENCE [LARGE SCALE GENOMIC DNA]</scope>
    <source>
        <strain evidence="5 6">CGMCC 1.7054</strain>
    </source>
</reference>
<gene>
    <name evidence="5" type="ORF">SAMN04487966_10236</name>
</gene>
<dbReference type="GO" id="GO:0003700">
    <property type="term" value="F:DNA-binding transcription factor activity"/>
    <property type="evidence" value="ECO:0007669"/>
    <property type="project" value="InterPro"/>
</dbReference>
<dbReference type="InterPro" id="IPR011711">
    <property type="entry name" value="GntR_C"/>
</dbReference>
<dbReference type="GO" id="GO:0003677">
    <property type="term" value="F:DNA binding"/>
    <property type="evidence" value="ECO:0007669"/>
    <property type="project" value="UniProtKB-KW"/>
</dbReference>
<keyword evidence="3" id="KW-0804">Transcription</keyword>
<evidence type="ECO:0000259" key="4">
    <source>
        <dbReference type="PROSITE" id="PS50949"/>
    </source>
</evidence>
<dbReference type="CDD" id="cd07377">
    <property type="entry name" value="WHTH_GntR"/>
    <property type="match status" value="1"/>
</dbReference>
<dbReference type="PANTHER" id="PTHR43537">
    <property type="entry name" value="TRANSCRIPTIONAL REGULATOR, GNTR FAMILY"/>
    <property type="match status" value="1"/>
</dbReference>
<dbReference type="SUPFAM" id="SSF48008">
    <property type="entry name" value="GntR ligand-binding domain-like"/>
    <property type="match status" value="1"/>
</dbReference>
<evidence type="ECO:0000256" key="1">
    <source>
        <dbReference type="ARBA" id="ARBA00023015"/>
    </source>
</evidence>
<dbReference type="PROSITE" id="PS50949">
    <property type="entry name" value="HTH_GNTR"/>
    <property type="match status" value="1"/>
</dbReference>
<dbReference type="PANTHER" id="PTHR43537:SF45">
    <property type="entry name" value="GNTR FAMILY REGULATORY PROTEIN"/>
    <property type="match status" value="1"/>
</dbReference>
<dbReference type="OrthoDB" id="3864082at2"/>
<protein>
    <submittedName>
        <fullName evidence="5">DNA-binding transcriptional regulator, GntR family</fullName>
    </submittedName>
</protein>
<evidence type="ECO:0000313" key="5">
    <source>
        <dbReference type="EMBL" id="SFV20824.1"/>
    </source>
</evidence>
<dbReference type="STRING" id="574650.SAMN04487966_10236"/>
<accession>A0A1I7MFW1</accession>
<dbReference type="InterPro" id="IPR036388">
    <property type="entry name" value="WH-like_DNA-bd_sf"/>
</dbReference>
<dbReference type="EMBL" id="FPCG01000002">
    <property type="protein sequence ID" value="SFV20824.1"/>
    <property type="molecule type" value="Genomic_DNA"/>
</dbReference>
<dbReference type="InterPro" id="IPR008920">
    <property type="entry name" value="TF_FadR/GntR_C"/>
</dbReference>
<keyword evidence="2 5" id="KW-0238">DNA-binding</keyword>
<dbReference type="Pfam" id="PF00392">
    <property type="entry name" value="GntR"/>
    <property type="match status" value="1"/>
</dbReference>
<keyword evidence="1" id="KW-0805">Transcription regulation</keyword>
<proteinExistence type="predicted"/>
<feature type="domain" description="HTH gntR-type" evidence="4">
    <location>
        <begin position="17"/>
        <end position="84"/>
    </location>
</feature>